<dbReference type="AlphaFoldDB" id="A0A1X9U2P0"/>
<evidence type="ECO:0000313" key="1">
    <source>
        <dbReference type="EMBL" id="KAB1180481.1"/>
    </source>
</evidence>
<evidence type="ECO:0000313" key="2">
    <source>
        <dbReference type="EMBL" id="NVP01065.1"/>
    </source>
</evidence>
<name>A0A1X9U2P0_PHODD</name>
<dbReference type="EMBL" id="JABXOR010000785">
    <property type="protein sequence ID" value="NVP01065.1"/>
    <property type="molecule type" value="Genomic_DNA"/>
</dbReference>
<proteinExistence type="predicted"/>
<reference evidence="1 3" key="1">
    <citation type="submission" date="2019-09" db="EMBL/GenBank/DDBJ databases">
        <title>Photobacterium damselae subsp. damselae CDC-2227-81, a human clinical isolate.</title>
        <authorList>
            <person name="Osorio C.R."/>
        </authorList>
    </citation>
    <scope>NUCLEOTIDE SEQUENCE [LARGE SCALE GENOMIC DNA]</scope>
    <source>
        <strain evidence="1 3">CDC-2227-81</strain>
    </source>
</reference>
<dbReference type="KEGG" id="pds:CAY62_11170"/>
<organism evidence="1 3">
    <name type="scientific">Photobacterium damselae subsp. damselae</name>
    <name type="common">Listonella damsela</name>
    <dbReference type="NCBI Taxonomy" id="85581"/>
    <lineage>
        <taxon>Bacteria</taxon>
        <taxon>Pseudomonadati</taxon>
        <taxon>Pseudomonadota</taxon>
        <taxon>Gammaproteobacteria</taxon>
        <taxon>Vibrionales</taxon>
        <taxon>Vibrionaceae</taxon>
        <taxon>Photobacterium</taxon>
    </lineage>
</organism>
<comment type="caution">
    <text evidence="1">The sequence shown here is derived from an EMBL/GenBank/DDBJ whole genome shotgun (WGS) entry which is preliminary data.</text>
</comment>
<dbReference type="RefSeq" id="WP_036763296.1">
    <property type="nucleotide sequence ID" value="NZ_AP026780.1"/>
</dbReference>
<protein>
    <recommendedName>
        <fullName evidence="5">KfrA N-terminal DNA-binding domain-containing protein</fullName>
    </recommendedName>
</protein>
<reference evidence="2 4" key="2">
    <citation type="submission" date="2020-06" db="EMBL/GenBank/DDBJ databases">
        <title>Photobacterium damselae subsp. damselae comparative genomics.</title>
        <authorList>
            <person name="Osorio C.R."/>
        </authorList>
    </citation>
    <scope>NUCLEOTIDE SEQUENCE [LARGE SCALE GENOMIC DNA]</scope>
    <source>
        <strain evidence="2 4">TW250/03</strain>
    </source>
</reference>
<dbReference type="EMBL" id="VZUQ01000062">
    <property type="protein sequence ID" value="KAB1180481.1"/>
    <property type="molecule type" value="Genomic_DNA"/>
</dbReference>
<dbReference type="Proteomes" id="UP000480943">
    <property type="component" value="Unassembled WGS sequence"/>
</dbReference>
<gene>
    <name evidence="1" type="ORF">F6450_11070</name>
    <name evidence="2" type="ORF">HWA77_12665</name>
</gene>
<evidence type="ECO:0000313" key="4">
    <source>
        <dbReference type="Proteomes" id="UP000533429"/>
    </source>
</evidence>
<sequence>MTSAISQDLQQAIQSLVSEGKQPSVALVKARLAQNVPMPIIIQALQSWKKNAKVPKITEHKREISLEQRIEQLEQQVAILTQRLSQLE</sequence>
<evidence type="ECO:0000313" key="3">
    <source>
        <dbReference type="Proteomes" id="UP000480943"/>
    </source>
</evidence>
<dbReference type="Proteomes" id="UP000533429">
    <property type="component" value="Unassembled WGS sequence"/>
</dbReference>
<accession>A0A1X9U2P0</accession>
<evidence type="ECO:0008006" key="5">
    <source>
        <dbReference type="Google" id="ProtNLM"/>
    </source>
</evidence>